<proteinExistence type="predicted"/>
<gene>
    <name evidence="1" type="ORF">SAMN05660443_1038</name>
</gene>
<dbReference type="AlphaFoldDB" id="A0A1I1FIQ1"/>
<dbReference type="Proteomes" id="UP000199058">
    <property type="component" value="Unassembled WGS sequence"/>
</dbReference>
<dbReference type="OrthoDB" id="6118257at2"/>
<organism evidence="1 2">
    <name type="scientific">Marinospirillum celere</name>
    <dbReference type="NCBI Taxonomy" id="1122252"/>
    <lineage>
        <taxon>Bacteria</taxon>
        <taxon>Pseudomonadati</taxon>
        <taxon>Pseudomonadota</taxon>
        <taxon>Gammaproteobacteria</taxon>
        <taxon>Oceanospirillales</taxon>
        <taxon>Oceanospirillaceae</taxon>
        <taxon>Marinospirillum</taxon>
    </lineage>
</organism>
<protein>
    <submittedName>
        <fullName evidence="1">Uncharacterized protein</fullName>
    </submittedName>
</protein>
<evidence type="ECO:0000313" key="2">
    <source>
        <dbReference type="Proteomes" id="UP000199058"/>
    </source>
</evidence>
<sequence length="123" mass="14335">MLLKIRKSSAIYFITNDTPKGRLINLSSHLYLNLHQITELSHYTLKTSLDKQSLDGKKLTLTPETKVLHVTLAPTFASWEETKDKKSRRIHERRFYTLHFLPEALQEYLAIRQALNGQILNDD</sequence>
<dbReference type="RefSeq" id="WP_091960233.1">
    <property type="nucleotide sequence ID" value="NZ_FOLH01000002.1"/>
</dbReference>
<accession>A0A1I1FIQ1</accession>
<reference evidence="1 2" key="1">
    <citation type="submission" date="2016-10" db="EMBL/GenBank/DDBJ databases">
        <authorList>
            <person name="de Groot N.N."/>
        </authorList>
    </citation>
    <scope>NUCLEOTIDE SEQUENCE [LARGE SCALE GENOMIC DNA]</scope>
    <source>
        <strain evidence="1 2">DSM 18438</strain>
    </source>
</reference>
<dbReference type="EMBL" id="FOLH01000002">
    <property type="protein sequence ID" value="SFB99215.1"/>
    <property type="molecule type" value="Genomic_DNA"/>
</dbReference>
<evidence type="ECO:0000313" key="1">
    <source>
        <dbReference type="EMBL" id="SFB99215.1"/>
    </source>
</evidence>
<keyword evidence="2" id="KW-1185">Reference proteome</keyword>
<name>A0A1I1FIQ1_9GAMM</name>